<dbReference type="Proteomes" id="UP000694941">
    <property type="component" value="Unplaced"/>
</dbReference>
<reference evidence="3" key="1">
    <citation type="submission" date="2025-08" db="UniProtKB">
        <authorList>
            <consortium name="RefSeq"/>
        </authorList>
    </citation>
    <scope>IDENTIFICATION</scope>
    <source>
        <tissue evidence="3">Muscle</tissue>
    </source>
</reference>
<dbReference type="PROSITE" id="PS01282">
    <property type="entry name" value="BIR_REPEAT_1"/>
    <property type="match status" value="1"/>
</dbReference>
<dbReference type="SUPFAM" id="SSF57924">
    <property type="entry name" value="Inhibitor of apoptosis (IAP) repeat"/>
    <property type="match status" value="3"/>
</dbReference>
<dbReference type="InterPro" id="IPR050784">
    <property type="entry name" value="IAP"/>
</dbReference>
<evidence type="ECO:0000256" key="1">
    <source>
        <dbReference type="SAM" id="MobiDB-lite"/>
    </source>
</evidence>
<dbReference type="InterPro" id="IPR001370">
    <property type="entry name" value="BIR_rpt"/>
</dbReference>
<organism evidence="2 3">
    <name type="scientific">Limulus polyphemus</name>
    <name type="common">Atlantic horseshoe crab</name>
    <dbReference type="NCBI Taxonomy" id="6850"/>
    <lineage>
        <taxon>Eukaryota</taxon>
        <taxon>Metazoa</taxon>
        <taxon>Ecdysozoa</taxon>
        <taxon>Arthropoda</taxon>
        <taxon>Chelicerata</taxon>
        <taxon>Merostomata</taxon>
        <taxon>Xiphosura</taxon>
        <taxon>Limulidae</taxon>
        <taxon>Limulus</taxon>
    </lineage>
</organism>
<protein>
    <submittedName>
        <fullName evidence="3">Baculoviral IAP repeat-containing protein 2-like</fullName>
    </submittedName>
</protein>
<dbReference type="PANTHER" id="PTHR10044">
    <property type="entry name" value="INHIBITOR OF APOPTOSIS"/>
    <property type="match status" value="1"/>
</dbReference>
<dbReference type="Gene3D" id="1.10.1170.10">
    <property type="entry name" value="Inhibitor Of Apoptosis Protein (2mihbC-IAP-1), Chain A"/>
    <property type="match status" value="3"/>
</dbReference>
<feature type="compositionally biased region" description="Basic and acidic residues" evidence="1">
    <location>
        <begin position="16"/>
        <end position="28"/>
    </location>
</feature>
<evidence type="ECO:0000313" key="3">
    <source>
        <dbReference type="RefSeq" id="XP_022236856.1"/>
    </source>
</evidence>
<accession>A0ABM1RZQ1</accession>
<dbReference type="RefSeq" id="XP_022236856.1">
    <property type="nucleotide sequence ID" value="XM_022381148.1"/>
</dbReference>
<name>A0ABM1RZQ1_LIMPO</name>
<evidence type="ECO:0000313" key="2">
    <source>
        <dbReference type="Proteomes" id="UP000694941"/>
    </source>
</evidence>
<sequence>MTAVQPSSTTVDSPLIDEKNKPSRGHFNHEEDRLKTFDTWPINFPVDKFCLAKAGFYYLSHENEVVCFSCGLHLKDWDYGDSPALKHRQCSPNCSFILGTSANVPLISGQRRNSSLLEHQEVPNETRNMENTELKHEHRYSPHQKRLNLVPQQNGVNSISHQNNFHYGPQQKGNSQELQQNKDVINNYKTRLNDMTDESKRLKTFQYSWPLSFIKPQDLAKAGFFYLGSRDRVQCPYCLGVVSSWEQGDDPVVEHLRHFPRCPFIMEKAREEKSVSNPRISCLLFRGNDECGRYKTSEAEHSKLMDVNQKHIKLEDLGISIHRGPKHSSQASLAARLRSFASWPEDAPVRPELLAEAGFFYIGEICNSNSL</sequence>
<feature type="region of interest" description="Disordered" evidence="1">
    <location>
        <begin position="1"/>
        <end position="28"/>
    </location>
</feature>
<feature type="compositionally biased region" description="Polar residues" evidence="1">
    <location>
        <begin position="1"/>
        <end position="12"/>
    </location>
</feature>
<dbReference type="CDD" id="cd00022">
    <property type="entry name" value="BIR"/>
    <property type="match status" value="2"/>
</dbReference>
<dbReference type="PROSITE" id="PS50143">
    <property type="entry name" value="BIR_REPEAT_2"/>
    <property type="match status" value="3"/>
</dbReference>
<dbReference type="PANTHER" id="PTHR10044:SF139">
    <property type="entry name" value="DEATH-ASSOCIATED INHIBITOR OF APOPTOSIS 2"/>
    <property type="match status" value="1"/>
</dbReference>
<dbReference type="GeneID" id="106477638"/>
<dbReference type="SMART" id="SM00238">
    <property type="entry name" value="BIR"/>
    <property type="match status" value="2"/>
</dbReference>
<keyword evidence="2" id="KW-1185">Reference proteome</keyword>
<proteinExistence type="predicted"/>
<gene>
    <name evidence="3" type="primary">LOC106477638</name>
</gene>
<dbReference type="Pfam" id="PF00653">
    <property type="entry name" value="BIR"/>
    <property type="match status" value="2"/>
</dbReference>